<dbReference type="AlphaFoldDB" id="A0AAU9IN72"/>
<accession>A0AAU9IN72</accession>
<dbReference type="Proteomes" id="UP001162131">
    <property type="component" value="Unassembled WGS sequence"/>
</dbReference>
<sequence length="281" mass="32926">MNIDIIKSSKEYLHKPETLFEIHRISNCSRIQRSGERLTLPDEELYLTMRASPNSSIAIHTPQTRPHSSYMHKPSTPPNYFQKKTRHEGYFESEMFISHIHLEERQVRPKSRDYLTPKFFDKIGSRTPSPEPAKMNETLKFSYDCCDKLNIDDSCINTEICRRSGRIIKFQDKKKLFSRKYQQMLYQQSPINAKLFTKHRIKRNARSSREIIPQTRAMSTEPKRRFTRKLMVSGTVKEYATRIHSDRNKSSQSIKKILAVVPSPTSGEVFRVQIKSVSTHT</sequence>
<gene>
    <name evidence="2" type="ORF">BSTOLATCC_MIC15670</name>
</gene>
<comment type="caution">
    <text evidence="2">The sequence shown here is derived from an EMBL/GenBank/DDBJ whole genome shotgun (WGS) entry which is preliminary data.</text>
</comment>
<evidence type="ECO:0000256" key="1">
    <source>
        <dbReference type="SAM" id="MobiDB-lite"/>
    </source>
</evidence>
<keyword evidence="3" id="KW-1185">Reference proteome</keyword>
<dbReference type="EMBL" id="CAJZBQ010000015">
    <property type="protein sequence ID" value="CAG9316235.1"/>
    <property type="molecule type" value="Genomic_DNA"/>
</dbReference>
<name>A0AAU9IN72_9CILI</name>
<evidence type="ECO:0008006" key="4">
    <source>
        <dbReference type="Google" id="ProtNLM"/>
    </source>
</evidence>
<feature type="compositionally biased region" description="Polar residues" evidence="1">
    <location>
        <begin position="57"/>
        <end position="67"/>
    </location>
</feature>
<protein>
    <recommendedName>
        <fullName evidence="4">Ribosomal protein S10</fullName>
    </recommendedName>
</protein>
<evidence type="ECO:0000313" key="2">
    <source>
        <dbReference type="EMBL" id="CAG9316235.1"/>
    </source>
</evidence>
<organism evidence="2 3">
    <name type="scientific">Blepharisma stoltei</name>
    <dbReference type="NCBI Taxonomy" id="1481888"/>
    <lineage>
        <taxon>Eukaryota</taxon>
        <taxon>Sar</taxon>
        <taxon>Alveolata</taxon>
        <taxon>Ciliophora</taxon>
        <taxon>Postciliodesmatophora</taxon>
        <taxon>Heterotrichea</taxon>
        <taxon>Heterotrichida</taxon>
        <taxon>Blepharismidae</taxon>
        <taxon>Blepharisma</taxon>
    </lineage>
</organism>
<proteinExistence type="predicted"/>
<feature type="region of interest" description="Disordered" evidence="1">
    <location>
        <begin position="57"/>
        <end position="76"/>
    </location>
</feature>
<reference evidence="2" key="1">
    <citation type="submission" date="2021-09" db="EMBL/GenBank/DDBJ databases">
        <authorList>
            <consortium name="AG Swart"/>
            <person name="Singh M."/>
            <person name="Singh A."/>
            <person name="Seah K."/>
            <person name="Emmerich C."/>
        </authorList>
    </citation>
    <scope>NUCLEOTIDE SEQUENCE</scope>
    <source>
        <strain evidence="2">ATCC30299</strain>
    </source>
</reference>
<evidence type="ECO:0000313" key="3">
    <source>
        <dbReference type="Proteomes" id="UP001162131"/>
    </source>
</evidence>